<comment type="similarity">
    <text evidence="1">Belongs to the IlvD/Edd family.</text>
</comment>
<dbReference type="SUPFAM" id="SSF52016">
    <property type="entry name" value="LeuD/IlvD-like"/>
    <property type="match status" value="1"/>
</dbReference>
<evidence type="ECO:0000256" key="9">
    <source>
        <dbReference type="ARBA" id="ARBA00029490"/>
    </source>
</evidence>
<dbReference type="Proteomes" id="UP001515480">
    <property type="component" value="Unassembled WGS sequence"/>
</dbReference>
<dbReference type="GO" id="GO:0009082">
    <property type="term" value="P:branched-chain amino acid biosynthetic process"/>
    <property type="evidence" value="ECO:0007669"/>
    <property type="project" value="TreeGrafter"/>
</dbReference>
<dbReference type="PANTHER" id="PTHR21000">
    <property type="entry name" value="DIHYDROXY-ACID DEHYDRATASE DAD"/>
    <property type="match status" value="1"/>
</dbReference>
<dbReference type="SUPFAM" id="SSF143975">
    <property type="entry name" value="IlvD/EDD N-terminal domain-like"/>
    <property type="match status" value="1"/>
</dbReference>
<evidence type="ECO:0000256" key="10">
    <source>
        <dbReference type="ARBA" id="ARBA00052865"/>
    </source>
</evidence>
<dbReference type="InterPro" id="IPR042096">
    <property type="entry name" value="Dihydro-acid_dehy_C"/>
</dbReference>
<comment type="catalytic activity">
    <reaction evidence="6">
        <text>(2R)-2,3-dihydroxy-3-methylbutanoate = 3-methyl-2-oxobutanoate + H2O</text>
        <dbReference type="Rhea" id="RHEA:24809"/>
        <dbReference type="ChEBI" id="CHEBI:11851"/>
        <dbReference type="ChEBI" id="CHEBI:15377"/>
        <dbReference type="ChEBI" id="CHEBI:49072"/>
        <dbReference type="EC" id="4.2.1.9"/>
    </reaction>
    <physiologicalReaction direction="left-to-right" evidence="6">
        <dbReference type="Rhea" id="RHEA:24810"/>
    </physiologicalReaction>
</comment>
<evidence type="ECO:0000259" key="12">
    <source>
        <dbReference type="Pfam" id="PF24877"/>
    </source>
</evidence>
<evidence type="ECO:0000313" key="15">
    <source>
        <dbReference type="Proteomes" id="UP001515480"/>
    </source>
</evidence>
<comment type="caution">
    <text evidence="13">The sequence shown here is derived from an EMBL/GenBank/DDBJ whole genome shotgun (WGS) entry which is preliminary data.</text>
</comment>
<evidence type="ECO:0000256" key="6">
    <source>
        <dbReference type="ARBA" id="ARBA00029304"/>
    </source>
</evidence>
<proteinExistence type="inferred from homology"/>
<evidence type="ECO:0000256" key="2">
    <source>
        <dbReference type="ARBA" id="ARBA00022723"/>
    </source>
</evidence>
<evidence type="ECO:0000259" key="11">
    <source>
        <dbReference type="Pfam" id="PF00920"/>
    </source>
</evidence>
<keyword evidence="15" id="KW-1185">Reference proteome</keyword>
<protein>
    <recommendedName>
        <fullName evidence="9">dihydroxy-acid dehydratase</fullName>
        <ecNumber evidence="9">4.2.1.9</ecNumber>
    </recommendedName>
</protein>
<dbReference type="PROSITE" id="PS00887">
    <property type="entry name" value="ILVD_EDD_2"/>
    <property type="match status" value="1"/>
</dbReference>
<sequence>MAPHPLEKPTGDVPTHGLKRRSYELTGDPRIADSAPGSYVKMTCTRANLRAVGWKDEDFKKPVITVGVPYTNIMPCNDRFMELATALCQAIEAEGGKPMLACTPAISDGETQGALGMRYSLVSRDYIADCIEIMHEGYAADAMITLGGCDKTVPGALMPIARLNVVGLSLFGGAALPGRHEAAGKSLDPGSVMEGIGAYSAGLIDVEELHKLECNALPGSGTCSAMFTACTMASVVEAIGMALPFTASPPALAEFGVSAPINPQKFDDCTASVKALFALLRANLRARDIMTKPAFENAIAAMFALGGSTNAVLHLLALAQEAEVELCIDDFDRIGKQVPLLANLSPHGPYHMSDLHAHGGLPRVLKTLLAGGLIDGSVLTVTGKTLAENLMAVEPASELPLKSGELDVLRPLSRPLAPAGNHIIVLRGNLAEKSAVMKLSGKEMDVFEGPSIVFDGEMAAFEAIQGNKVKPGMVVVIRYEGPKGAPGMPEMLSPGAALVGQGLGKKVALVTDGRFSGASHGIMIGHVTPEASDGGAIAIVRDGDIIRINKKAQTLDLMLPPDEIERRMREWSSPPPNATKGVLAKYVKLVSSAHEGAFCGS</sequence>
<evidence type="ECO:0000256" key="3">
    <source>
        <dbReference type="ARBA" id="ARBA00023004"/>
    </source>
</evidence>
<dbReference type="InterPro" id="IPR000581">
    <property type="entry name" value="ILV_EDD_N"/>
</dbReference>
<dbReference type="InterPro" id="IPR020558">
    <property type="entry name" value="DiOHA_6PGluconate_deHydtase_CS"/>
</dbReference>
<dbReference type="EMBL" id="JBGBPQ010000004">
    <property type="protein sequence ID" value="KAL1525691.1"/>
    <property type="molecule type" value="Genomic_DNA"/>
</dbReference>
<dbReference type="NCBIfam" id="NF002068">
    <property type="entry name" value="PRK00911.1"/>
    <property type="match status" value="1"/>
</dbReference>
<dbReference type="EC" id="4.2.1.9" evidence="9"/>
<dbReference type="GO" id="GO:0051536">
    <property type="term" value="F:iron-sulfur cluster binding"/>
    <property type="evidence" value="ECO:0007669"/>
    <property type="project" value="UniProtKB-KW"/>
</dbReference>
<comment type="catalytic activity">
    <reaction evidence="10">
        <text>(2R,3R)-2,3-dihydroxy-3-methylpentanoate = (S)-3-methyl-2-oxopentanoate + H2O</text>
        <dbReference type="Rhea" id="RHEA:27694"/>
        <dbReference type="ChEBI" id="CHEBI:15377"/>
        <dbReference type="ChEBI" id="CHEBI:35146"/>
        <dbReference type="ChEBI" id="CHEBI:49258"/>
        <dbReference type="EC" id="4.2.1.9"/>
    </reaction>
    <physiologicalReaction direction="left-to-right" evidence="10">
        <dbReference type="Rhea" id="RHEA:27695"/>
    </physiologicalReaction>
</comment>
<evidence type="ECO:0000256" key="1">
    <source>
        <dbReference type="ARBA" id="ARBA00006486"/>
    </source>
</evidence>
<evidence type="ECO:0000313" key="13">
    <source>
        <dbReference type="EMBL" id="KAL1525689.1"/>
    </source>
</evidence>
<evidence type="ECO:0000256" key="5">
    <source>
        <dbReference type="ARBA" id="ARBA00023239"/>
    </source>
</evidence>
<dbReference type="EMBL" id="JBGBPQ010000004">
    <property type="protein sequence ID" value="KAL1525689.1"/>
    <property type="molecule type" value="Genomic_DNA"/>
</dbReference>
<evidence type="ECO:0000256" key="4">
    <source>
        <dbReference type="ARBA" id="ARBA00023014"/>
    </source>
</evidence>
<feature type="domain" description="Dihydroxy-acid/6-phosphogluconate dehydratase C-terminal" evidence="12">
    <location>
        <begin position="407"/>
        <end position="597"/>
    </location>
</feature>
<dbReference type="GO" id="GO:0046872">
    <property type="term" value="F:metal ion binding"/>
    <property type="evidence" value="ECO:0007669"/>
    <property type="project" value="UniProtKB-KW"/>
</dbReference>
<keyword evidence="2" id="KW-0479">Metal-binding</keyword>
<comment type="pathway">
    <text evidence="8">Amino-acid biosynthesis; L-isoleucine biosynthesis; L-isoleucine from 2-oxobutanoate: step 3/4.</text>
</comment>
<dbReference type="Pfam" id="PF24877">
    <property type="entry name" value="ILV_EDD_C"/>
    <property type="match status" value="1"/>
</dbReference>
<keyword evidence="3" id="KW-0408">Iron</keyword>
<feature type="domain" description="Dihydroxy-acid/6-phosphogluconate dehydratase N-terminal" evidence="11">
    <location>
        <begin position="61"/>
        <end position="389"/>
    </location>
</feature>
<keyword evidence="4" id="KW-0411">Iron-sulfur</keyword>
<dbReference type="Pfam" id="PF00920">
    <property type="entry name" value="ILVD_EDD_N"/>
    <property type="match status" value="1"/>
</dbReference>
<dbReference type="Gene3D" id="3.50.30.80">
    <property type="entry name" value="IlvD/EDD C-terminal domain-like"/>
    <property type="match status" value="1"/>
</dbReference>
<dbReference type="FunFam" id="3.50.30.80:FF:000001">
    <property type="entry name" value="Dihydroxy-acid dehydratase"/>
    <property type="match status" value="1"/>
</dbReference>
<name>A0AB34JTY7_PRYPA</name>
<evidence type="ECO:0000256" key="8">
    <source>
        <dbReference type="ARBA" id="ARBA00029437"/>
    </source>
</evidence>
<reference evidence="13 15" key="1">
    <citation type="journal article" date="2024" name="Science">
        <title>Giant polyketide synthase enzymes in the biosynthesis of giant marine polyether toxins.</title>
        <authorList>
            <person name="Fallon T.R."/>
            <person name="Shende V.V."/>
            <person name="Wierzbicki I.H."/>
            <person name="Pendleton A.L."/>
            <person name="Watervoot N.F."/>
            <person name="Auber R.P."/>
            <person name="Gonzalez D.J."/>
            <person name="Wisecaver J.H."/>
            <person name="Moore B.S."/>
        </authorList>
    </citation>
    <scope>NUCLEOTIDE SEQUENCE [LARGE SCALE GENOMIC DNA]</scope>
    <source>
        <strain evidence="13 15">12B1</strain>
    </source>
</reference>
<dbReference type="GO" id="GO:0004160">
    <property type="term" value="F:dihydroxy-acid dehydratase activity"/>
    <property type="evidence" value="ECO:0007669"/>
    <property type="project" value="UniProtKB-EC"/>
</dbReference>
<dbReference type="InterPro" id="IPR050165">
    <property type="entry name" value="DHAD_IlvD/Edd"/>
</dbReference>
<dbReference type="InterPro" id="IPR037237">
    <property type="entry name" value="IlvD/EDD_N"/>
</dbReference>
<comment type="pathway">
    <text evidence="7">Amino-acid biosynthesis; L-valine biosynthesis; L-valine from pyruvate: step 3/4.</text>
</comment>
<gene>
    <name evidence="13" type="ORF">AB1Y20_020538</name>
    <name evidence="14" type="ORF">AB1Y20_020540</name>
</gene>
<organism evidence="13 15">
    <name type="scientific">Prymnesium parvum</name>
    <name type="common">Toxic golden alga</name>
    <dbReference type="NCBI Taxonomy" id="97485"/>
    <lineage>
        <taxon>Eukaryota</taxon>
        <taxon>Haptista</taxon>
        <taxon>Haptophyta</taxon>
        <taxon>Prymnesiophyceae</taxon>
        <taxon>Prymnesiales</taxon>
        <taxon>Prymnesiaceae</taxon>
        <taxon>Prymnesium</taxon>
    </lineage>
</organism>
<evidence type="ECO:0000313" key="14">
    <source>
        <dbReference type="EMBL" id="KAL1525691.1"/>
    </source>
</evidence>
<keyword evidence="5" id="KW-0456">Lyase</keyword>
<accession>A0AB34JTY7</accession>
<dbReference type="AlphaFoldDB" id="A0AB34JTY7"/>
<evidence type="ECO:0000256" key="7">
    <source>
        <dbReference type="ARBA" id="ARBA00029436"/>
    </source>
</evidence>
<dbReference type="InterPro" id="IPR056740">
    <property type="entry name" value="ILV_EDD_C"/>
</dbReference>
<dbReference type="PANTHER" id="PTHR21000:SF5">
    <property type="entry name" value="DIHYDROXY-ACID DEHYDRATASE, MITOCHONDRIAL"/>
    <property type="match status" value="1"/>
</dbReference>